<comment type="caution">
    <text evidence="2">The sequence shown here is derived from an EMBL/GenBank/DDBJ whole genome shotgun (WGS) entry which is preliminary data.</text>
</comment>
<feature type="compositionally biased region" description="Low complexity" evidence="1">
    <location>
        <begin position="27"/>
        <end position="43"/>
    </location>
</feature>
<feature type="region of interest" description="Disordered" evidence="1">
    <location>
        <begin position="311"/>
        <end position="331"/>
    </location>
</feature>
<feature type="compositionally biased region" description="Acidic residues" evidence="1">
    <location>
        <begin position="169"/>
        <end position="189"/>
    </location>
</feature>
<dbReference type="GeneID" id="63847337"/>
<feature type="region of interest" description="Disordered" evidence="1">
    <location>
        <begin position="168"/>
        <end position="200"/>
    </location>
</feature>
<dbReference type="RefSeq" id="XP_040793846.1">
    <property type="nucleotide sequence ID" value="XM_040930085.1"/>
</dbReference>
<evidence type="ECO:0000313" key="3">
    <source>
        <dbReference type="Proteomes" id="UP000800039"/>
    </source>
</evidence>
<evidence type="ECO:0000313" key="2">
    <source>
        <dbReference type="EMBL" id="KAF1851283.1"/>
    </source>
</evidence>
<keyword evidence="3" id="KW-1185">Reference proteome</keyword>
<gene>
    <name evidence="2" type="ORF">K460DRAFT_30784</name>
</gene>
<sequence length="331" mass="35718">MLHYRISSTTPITIHQLVVSAMSSSSSSASPPFPSSSFSSSSSLYSTREKYTPPTSPHYRINPPLPFTRPLHRTISTHNTPPSRHSRSRCRTLGRAVLLFVALAVLGTAVNEWVCGTEGSVLRSGFVDLESSSSVDDEEGWAWGSRHMSAGGEGSGFVGGGAVIGRLSEEEEEEGQLVEEDFGDADTDTQDLPVYGKDVDDNSYAWAEDSVREDTREADSDSDLYPQGGDAHVNAEVNMQLIEDAQDELKPTSEYQVLPEGTHNVAPAPVSDRYWPDTLVPVHEEEEPVHTHVQTGGSGLMQVVNEDMHNGAGMSGNSGHDEGVLGTMGGW</sequence>
<proteinExistence type="predicted"/>
<organism evidence="2 3">
    <name type="scientific">Cucurbitaria berberidis CBS 394.84</name>
    <dbReference type="NCBI Taxonomy" id="1168544"/>
    <lineage>
        <taxon>Eukaryota</taxon>
        <taxon>Fungi</taxon>
        <taxon>Dikarya</taxon>
        <taxon>Ascomycota</taxon>
        <taxon>Pezizomycotina</taxon>
        <taxon>Dothideomycetes</taxon>
        <taxon>Pleosporomycetidae</taxon>
        <taxon>Pleosporales</taxon>
        <taxon>Pleosporineae</taxon>
        <taxon>Cucurbitariaceae</taxon>
        <taxon>Cucurbitaria</taxon>
    </lineage>
</organism>
<dbReference type="Proteomes" id="UP000800039">
    <property type="component" value="Unassembled WGS sequence"/>
</dbReference>
<name>A0A9P4GRB2_9PLEO</name>
<dbReference type="AlphaFoldDB" id="A0A9P4GRB2"/>
<accession>A0A9P4GRB2</accession>
<reference evidence="2" key="1">
    <citation type="submission" date="2020-01" db="EMBL/GenBank/DDBJ databases">
        <authorList>
            <consortium name="DOE Joint Genome Institute"/>
            <person name="Haridas S."/>
            <person name="Albert R."/>
            <person name="Binder M."/>
            <person name="Bloem J."/>
            <person name="Labutti K."/>
            <person name="Salamov A."/>
            <person name="Andreopoulos B."/>
            <person name="Baker S.E."/>
            <person name="Barry K."/>
            <person name="Bills G."/>
            <person name="Bluhm B.H."/>
            <person name="Cannon C."/>
            <person name="Castanera R."/>
            <person name="Culley D.E."/>
            <person name="Daum C."/>
            <person name="Ezra D."/>
            <person name="Gonzalez J.B."/>
            <person name="Henrissat B."/>
            <person name="Kuo A."/>
            <person name="Liang C."/>
            <person name="Lipzen A."/>
            <person name="Lutzoni F."/>
            <person name="Magnuson J."/>
            <person name="Mondo S."/>
            <person name="Nolan M."/>
            <person name="Ohm R."/>
            <person name="Pangilinan J."/>
            <person name="Park H.-J."/>
            <person name="Ramirez L."/>
            <person name="Alfaro M."/>
            <person name="Sun H."/>
            <person name="Tritt A."/>
            <person name="Yoshinaga Y."/>
            <person name="Zwiers L.-H."/>
            <person name="Turgeon B.G."/>
            <person name="Goodwin S.B."/>
            <person name="Spatafora J.W."/>
            <person name="Crous P.W."/>
            <person name="Grigoriev I.V."/>
        </authorList>
    </citation>
    <scope>NUCLEOTIDE SEQUENCE</scope>
    <source>
        <strain evidence="2">CBS 394.84</strain>
    </source>
</reference>
<dbReference type="EMBL" id="ML976614">
    <property type="protein sequence ID" value="KAF1851283.1"/>
    <property type="molecule type" value="Genomic_DNA"/>
</dbReference>
<protein>
    <submittedName>
        <fullName evidence="2">Uncharacterized protein</fullName>
    </submittedName>
</protein>
<evidence type="ECO:0000256" key="1">
    <source>
        <dbReference type="SAM" id="MobiDB-lite"/>
    </source>
</evidence>
<feature type="region of interest" description="Disordered" evidence="1">
    <location>
        <begin position="27"/>
        <end position="64"/>
    </location>
</feature>